<evidence type="ECO:0000256" key="4">
    <source>
        <dbReference type="ARBA" id="ARBA00021980"/>
    </source>
</evidence>
<dbReference type="InterPro" id="IPR035994">
    <property type="entry name" value="Nucleoside_phosphorylase_sf"/>
</dbReference>
<dbReference type="Gene3D" id="3.40.50.1580">
    <property type="entry name" value="Nucleoside phosphorylase domain"/>
    <property type="match status" value="1"/>
</dbReference>
<dbReference type="EMBL" id="LXEO01000057">
    <property type="protein sequence ID" value="OAT15383.1"/>
    <property type="molecule type" value="Genomic_DNA"/>
</dbReference>
<dbReference type="GO" id="GO:0005829">
    <property type="term" value="C:cytosol"/>
    <property type="evidence" value="ECO:0007669"/>
    <property type="project" value="TreeGrafter"/>
</dbReference>
<evidence type="ECO:0000256" key="5">
    <source>
        <dbReference type="ARBA" id="ARBA00022676"/>
    </source>
</evidence>
<dbReference type="EC" id="2.4.2.3" evidence="3"/>
<protein>
    <recommendedName>
        <fullName evidence="4">Uridine phosphorylase</fullName>
        <ecNumber evidence="3">2.4.2.3</ecNumber>
    </recommendedName>
</protein>
<comment type="caution">
    <text evidence="9">The sequence shown here is derived from an EMBL/GenBank/DDBJ whole genome shotgun (WGS) entry which is preliminary data.</text>
</comment>
<organism evidence="9 10">
    <name type="scientific">Buttiauxella noackiae ATCC 51607</name>
    <dbReference type="NCBI Taxonomy" id="1354255"/>
    <lineage>
        <taxon>Bacteria</taxon>
        <taxon>Pseudomonadati</taxon>
        <taxon>Pseudomonadota</taxon>
        <taxon>Gammaproteobacteria</taxon>
        <taxon>Enterobacterales</taxon>
        <taxon>Enterobacteriaceae</taxon>
        <taxon>Buttiauxella</taxon>
    </lineage>
</organism>
<keyword evidence="10" id="KW-1185">Reference proteome</keyword>
<evidence type="ECO:0000256" key="3">
    <source>
        <dbReference type="ARBA" id="ARBA00011888"/>
    </source>
</evidence>
<name>A0A1B7HII1_9ENTR</name>
<evidence type="ECO:0000256" key="2">
    <source>
        <dbReference type="ARBA" id="ARBA00010456"/>
    </source>
</evidence>
<feature type="domain" description="Nucleoside phosphorylase" evidence="8">
    <location>
        <begin position="18"/>
        <end position="202"/>
    </location>
</feature>
<comment type="pathway">
    <text evidence="1">Pyrimidine metabolism; UMP biosynthesis via salvage pathway; uracil from uridine (phosphorylase route): step 1/1.</text>
</comment>
<sequence length="250" mass="26966">MMSLQPHIRLENNMTNAKYALLPGDPDRVDRIACFLDNPEKLGQNREFRAVRGWFQGIEILVLSTGIGGPSTAIAIEELCQIGVKTMIRIGSCGALQDDLALGNIVIAHGAVADDGTSRTYAPACYPACADPLFTATLVQQAKQMGVPAVYGLVRSHDSFYTEREAQLDAEWSARGILGADMESAALMVVGALRGLRTASLLNVVVEHNGCLGSSINDYVQQEALCLEGEERQILLALRAIYADSQQGEK</sequence>
<evidence type="ECO:0000259" key="8">
    <source>
        <dbReference type="Pfam" id="PF01048"/>
    </source>
</evidence>
<gene>
    <name evidence="9" type="ORF">M979_3661</name>
</gene>
<dbReference type="InterPro" id="IPR018016">
    <property type="entry name" value="Nucleoside_phosphorylase_CS"/>
</dbReference>
<dbReference type="GO" id="GO:0004850">
    <property type="term" value="F:uridine phosphorylase activity"/>
    <property type="evidence" value="ECO:0007669"/>
    <property type="project" value="UniProtKB-EC"/>
</dbReference>
<dbReference type="PROSITE" id="PS01232">
    <property type="entry name" value="PNP_UDP_1"/>
    <property type="match status" value="1"/>
</dbReference>
<dbReference type="PANTHER" id="PTHR43691:SF11">
    <property type="entry name" value="FI09636P-RELATED"/>
    <property type="match status" value="1"/>
</dbReference>
<dbReference type="SUPFAM" id="SSF53167">
    <property type="entry name" value="Purine and uridine phosphorylases"/>
    <property type="match status" value="1"/>
</dbReference>
<dbReference type="AlphaFoldDB" id="A0A1B7HII1"/>
<evidence type="ECO:0000313" key="9">
    <source>
        <dbReference type="EMBL" id="OAT15383.1"/>
    </source>
</evidence>
<reference evidence="9 10" key="1">
    <citation type="submission" date="2016-04" db="EMBL/GenBank/DDBJ databases">
        <title>ATOL: Assembling a taxonomically balanced genome-scale reconstruction of the evolutionary history of the Enterobacteriaceae.</title>
        <authorList>
            <person name="Plunkett G.III."/>
            <person name="Neeno-Eckwall E.C."/>
            <person name="Glasner J.D."/>
            <person name="Perna N.T."/>
        </authorList>
    </citation>
    <scope>NUCLEOTIDE SEQUENCE [LARGE SCALE GENOMIC DNA]</scope>
    <source>
        <strain evidence="9 10">ATCC 51607</strain>
    </source>
</reference>
<comment type="catalytic activity">
    <reaction evidence="7">
        <text>uridine + phosphate = alpha-D-ribose 1-phosphate + uracil</text>
        <dbReference type="Rhea" id="RHEA:24388"/>
        <dbReference type="ChEBI" id="CHEBI:16704"/>
        <dbReference type="ChEBI" id="CHEBI:17568"/>
        <dbReference type="ChEBI" id="CHEBI:43474"/>
        <dbReference type="ChEBI" id="CHEBI:57720"/>
        <dbReference type="EC" id="2.4.2.3"/>
    </reaction>
</comment>
<evidence type="ECO:0000256" key="6">
    <source>
        <dbReference type="ARBA" id="ARBA00022679"/>
    </source>
</evidence>
<keyword evidence="6 9" id="KW-0808">Transferase</keyword>
<dbReference type="Proteomes" id="UP000078286">
    <property type="component" value="Unassembled WGS sequence"/>
</dbReference>
<dbReference type="PANTHER" id="PTHR43691">
    <property type="entry name" value="URIDINE PHOSPHORYLASE"/>
    <property type="match status" value="1"/>
</dbReference>
<proteinExistence type="inferred from homology"/>
<dbReference type="Pfam" id="PF01048">
    <property type="entry name" value="PNP_UDP_1"/>
    <property type="match status" value="1"/>
</dbReference>
<evidence type="ECO:0000256" key="7">
    <source>
        <dbReference type="ARBA" id="ARBA00048447"/>
    </source>
</evidence>
<accession>A0A1B7HII1</accession>
<dbReference type="GO" id="GO:0009164">
    <property type="term" value="P:nucleoside catabolic process"/>
    <property type="evidence" value="ECO:0007669"/>
    <property type="project" value="UniProtKB-ARBA"/>
</dbReference>
<keyword evidence="5 9" id="KW-0328">Glycosyltransferase</keyword>
<dbReference type="InterPro" id="IPR000845">
    <property type="entry name" value="Nucleoside_phosphorylase_d"/>
</dbReference>
<dbReference type="PATRIC" id="fig|1354255.3.peg.3779"/>
<evidence type="ECO:0000313" key="10">
    <source>
        <dbReference type="Proteomes" id="UP000078286"/>
    </source>
</evidence>
<evidence type="ECO:0000256" key="1">
    <source>
        <dbReference type="ARBA" id="ARBA00004825"/>
    </source>
</evidence>
<dbReference type="CDD" id="cd17767">
    <property type="entry name" value="UP_EcUdp-like"/>
    <property type="match status" value="1"/>
</dbReference>
<comment type="similarity">
    <text evidence="2">Belongs to the PNP/UDP phosphorylase family.</text>
</comment>